<dbReference type="STRING" id="229919.GCA_001050195_03405"/>
<dbReference type="Proteomes" id="UP000264141">
    <property type="component" value="Unassembled WGS sequence"/>
</dbReference>
<sequence>MNNTEELPYEVICALCGQLFEMNKRPEPGVLYACKDCTPPKEEDLSGFLGDLETPWDGLD</sequence>
<dbReference type="EMBL" id="DPBP01000031">
    <property type="protein sequence ID" value="HCE17836.1"/>
    <property type="molecule type" value="Genomic_DNA"/>
</dbReference>
<comment type="caution">
    <text evidence="1">The sequence shown here is derived from an EMBL/GenBank/DDBJ whole genome shotgun (WGS) entry which is preliminary data.</text>
</comment>
<proteinExistence type="predicted"/>
<evidence type="ECO:0000313" key="2">
    <source>
        <dbReference type="Proteomes" id="UP000264141"/>
    </source>
</evidence>
<protein>
    <submittedName>
        <fullName evidence="1">Uncharacterized protein</fullName>
    </submittedName>
</protein>
<evidence type="ECO:0000313" key="1">
    <source>
        <dbReference type="EMBL" id="HCE17836.1"/>
    </source>
</evidence>
<name>A0A3D1JJN8_9CHLR</name>
<accession>A0A3D1JJN8</accession>
<gene>
    <name evidence="1" type="ORF">DEQ80_08250</name>
</gene>
<organism evidence="1 2">
    <name type="scientific">Anaerolinea thermolimosa</name>
    <dbReference type="NCBI Taxonomy" id="229919"/>
    <lineage>
        <taxon>Bacteria</taxon>
        <taxon>Bacillati</taxon>
        <taxon>Chloroflexota</taxon>
        <taxon>Anaerolineae</taxon>
        <taxon>Anaerolineales</taxon>
        <taxon>Anaerolineaceae</taxon>
        <taxon>Anaerolinea</taxon>
    </lineage>
</organism>
<reference evidence="1 2" key="1">
    <citation type="journal article" date="2018" name="Nat. Biotechnol.">
        <title>A standardized bacterial taxonomy based on genome phylogeny substantially revises the tree of life.</title>
        <authorList>
            <person name="Parks D.H."/>
            <person name="Chuvochina M."/>
            <person name="Waite D.W."/>
            <person name="Rinke C."/>
            <person name="Skarshewski A."/>
            <person name="Chaumeil P.A."/>
            <person name="Hugenholtz P."/>
        </authorList>
    </citation>
    <scope>NUCLEOTIDE SEQUENCE [LARGE SCALE GENOMIC DNA]</scope>
    <source>
        <strain evidence="1">UBA8781</strain>
    </source>
</reference>
<dbReference type="AlphaFoldDB" id="A0A3D1JJN8"/>